<dbReference type="GO" id="GO:0005085">
    <property type="term" value="F:guanyl-nucleotide exchange factor activity"/>
    <property type="evidence" value="ECO:0007669"/>
    <property type="project" value="InterPro"/>
</dbReference>
<dbReference type="SMART" id="SM00325">
    <property type="entry name" value="RhoGEF"/>
    <property type="match status" value="1"/>
</dbReference>
<feature type="domain" description="DH" evidence="2">
    <location>
        <begin position="409"/>
        <end position="552"/>
    </location>
</feature>
<dbReference type="GO" id="GO:0005737">
    <property type="term" value="C:cytoplasm"/>
    <property type="evidence" value="ECO:0007669"/>
    <property type="project" value="TreeGrafter"/>
</dbReference>
<feature type="region of interest" description="Disordered" evidence="1">
    <location>
        <begin position="136"/>
        <end position="253"/>
    </location>
</feature>
<dbReference type="InterPro" id="IPR051092">
    <property type="entry name" value="FYVE_RhoGEF_PH"/>
</dbReference>
<dbReference type="PROSITE" id="PS50010">
    <property type="entry name" value="DH_2"/>
    <property type="match status" value="1"/>
</dbReference>
<dbReference type="InterPro" id="IPR000219">
    <property type="entry name" value="DH_dom"/>
</dbReference>
<accession>A0A427YGZ2</accession>
<dbReference type="EMBL" id="RSCD01000011">
    <property type="protein sequence ID" value="RSH90352.1"/>
    <property type="molecule type" value="Genomic_DNA"/>
</dbReference>
<feature type="compositionally biased region" description="Basic and acidic residues" evidence="1">
    <location>
        <begin position="312"/>
        <end position="321"/>
    </location>
</feature>
<evidence type="ECO:0000313" key="3">
    <source>
        <dbReference type="EMBL" id="RSH90352.1"/>
    </source>
</evidence>
<dbReference type="STRING" id="1890683.A0A427YGZ2"/>
<proteinExistence type="predicted"/>
<feature type="region of interest" description="Disordered" evidence="1">
    <location>
        <begin position="269"/>
        <end position="334"/>
    </location>
</feature>
<evidence type="ECO:0000259" key="2">
    <source>
        <dbReference type="PROSITE" id="PS50010"/>
    </source>
</evidence>
<dbReference type="Pfam" id="PF00621">
    <property type="entry name" value="RhoGEF"/>
    <property type="match status" value="1"/>
</dbReference>
<name>A0A427YGZ2_9TREE</name>
<feature type="region of interest" description="Disordered" evidence="1">
    <location>
        <begin position="677"/>
        <end position="722"/>
    </location>
</feature>
<feature type="compositionally biased region" description="Basic and acidic residues" evidence="1">
    <location>
        <begin position="136"/>
        <end position="145"/>
    </location>
</feature>
<feature type="compositionally biased region" description="Low complexity" evidence="1">
    <location>
        <begin position="677"/>
        <end position="699"/>
    </location>
</feature>
<evidence type="ECO:0000313" key="4">
    <source>
        <dbReference type="Proteomes" id="UP000279259"/>
    </source>
</evidence>
<evidence type="ECO:0000256" key="1">
    <source>
        <dbReference type="SAM" id="MobiDB-lite"/>
    </source>
</evidence>
<reference evidence="3 4" key="1">
    <citation type="submission" date="2018-11" db="EMBL/GenBank/DDBJ databases">
        <title>Genome sequence of Saitozyma podzolica DSM 27192.</title>
        <authorList>
            <person name="Aliyu H."/>
            <person name="Gorte O."/>
            <person name="Ochsenreither K."/>
        </authorList>
    </citation>
    <scope>NUCLEOTIDE SEQUENCE [LARGE SCALE GENOMIC DNA]</scope>
    <source>
        <strain evidence="3 4">DSM 27192</strain>
    </source>
</reference>
<gene>
    <name evidence="3" type="ORF">EHS25_001686</name>
</gene>
<dbReference type="SUPFAM" id="SSF48065">
    <property type="entry name" value="DBL homology domain (DH-domain)"/>
    <property type="match status" value="1"/>
</dbReference>
<dbReference type="Gene3D" id="1.20.900.10">
    <property type="entry name" value="Dbl homology (DH) domain"/>
    <property type="match status" value="1"/>
</dbReference>
<feature type="compositionally biased region" description="Low complexity" evidence="1">
    <location>
        <begin position="197"/>
        <end position="215"/>
    </location>
</feature>
<dbReference type="Proteomes" id="UP000279259">
    <property type="component" value="Unassembled WGS sequence"/>
</dbReference>
<sequence length="841" mass="91212">MHPSRLRQRQKVVWLASHDDLRLLLRANDGPLAINLAKNASSNVDGGLDACSVAPILPFPQEHVGPLHDAPLGKASVDLSTAMPAQNGHGPHRPSTAVAVVDVPSRFSSGSLASQSILTPRLSSSFPSELLASSRNDIDSQHDDPFTQNPKTVAFMPSPPRISSRTWTMTAFPSRPPRSLRRLPPNRSESPRRDVQPSDVPRSSPHSSHSTSDAPTPRPIPARGSGAPALGASVTPSQPARSQKAQRRQSAQRRLDALKGLVTDLDFEQPWGTSHEVPPRERTPSIDGRLAPHSLGRAMHDRHQSAGAASARDTDGSHHEGTLPPVGRASTLPVGNRRPVQRASLQSVLSAPSLTPADGLRDCVVGIPTFGFSRSLEPASPDVAPTAWRNAVSSDVRNWLDSTDSGESRRQEVIWEVLETEKAFLHSVRMVQRLFAAPLKSPAGGWIAGIPQGYCDLFDHLEKISLTHLDLVSISQTSVAQIIDVAEFALSMRRWASHLHVHERYLVHFQGVVAKVEEAVRDGESFFGEFLRMQTNTAVMGGMTLSSMLLKPKRLLDSTPGSHPAHDDLSASLIETDAVILSLQDAKARGDDLEQLRELEMALQGVPEGFNLAVPGRRLVAQAEVRRLFVGDLASSGLGGLSSESSRSSVSSLSSSSSPWDPLFTSSSRRASAFSSISSVSSCGPPSRTSSVRVTPSRSVEVRRTPSAVSIEPRPLTPSRAKRPREDSLVLLVFNDLVMTVEQDKGKMFAKPRQNRWRVSHPSEGGVCRILEAKDWTPEPFYVDSVAPESTWTDHPLPRPAEHGRAQDAMLWTSRDESGATVAIVAFVYYSRAGPRDQGSP</sequence>
<comment type="caution">
    <text evidence="3">The sequence shown here is derived from an EMBL/GenBank/DDBJ whole genome shotgun (WGS) entry which is preliminary data.</text>
</comment>
<dbReference type="OrthoDB" id="1716625at2759"/>
<keyword evidence="4" id="KW-1185">Reference proteome</keyword>
<dbReference type="PANTHER" id="PTHR12673">
    <property type="entry name" value="FACIOGENITAL DYSPLASIA PROTEIN"/>
    <property type="match status" value="1"/>
</dbReference>
<feature type="compositionally biased region" description="Polar residues" evidence="1">
    <location>
        <begin position="161"/>
        <end position="171"/>
    </location>
</feature>
<dbReference type="AlphaFoldDB" id="A0A427YGZ2"/>
<organism evidence="3 4">
    <name type="scientific">Saitozyma podzolica</name>
    <dbReference type="NCBI Taxonomy" id="1890683"/>
    <lineage>
        <taxon>Eukaryota</taxon>
        <taxon>Fungi</taxon>
        <taxon>Dikarya</taxon>
        <taxon>Basidiomycota</taxon>
        <taxon>Agaricomycotina</taxon>
        <taxon>Tremellomycetes</taxon>
        <taxon>Tremellales</taxon>
        <taxon>Trimorphomycetaceae</taxon>
        <taxon>Saitozyma</taxon>
    </lineage>
</organism>
<feature type="region of interest" description="Disordered" evidence="1">
    <location>
        <begin position="638"/>
        <end position="661"/>
    </location>
</feature>
<dbReference type="PANTHER" id="PTHR12673:SF159">
    <property type="entry name" value="LD03170P"/>
    <property type="match status" value="1"/>
</dbReference>
<protein>
    <recommendedName>
        <fullName evidence="2">DH domain-containing protein</fullName>
    </recommendedName>
</protein>
<dbReference type="InterPro" id="IPR035899">
    <property type="entry name" value="DBL_dom_sf"/>
</dbReference>